<dbReference type="GO" id="GO:0004497">
    <property type="term" value="F:monooxygenase activity"/>
    <property type="evidence" value="ECO:0007669"/>
    <property type="project" value="TreeGrafter"/>
</dbReference>
<dbReference type="Pfam" id="PF13738">
    <property type="entry name" value="Pyr_redox_3"/>
    <property type="match status" value="1"/>
</dbReference>
<reference evidence="2 3" key="1">
    <citation type="journal article" date="2019" name="Emerg. Microbes Infect.">
        <title>Comprehensive subspecies identification of 175 nontuberculous mycobacteria species based on 7547 genomic profiles.</title>
        <authorList>
            <person name="Matsumoto Y."/>
            <person name="Kinjo T."/>
            <person name="Motooka D."/>
            <person name="Nabeya D."/>
            <person name="Jung N."/>
            <person name="Uechi K."/>
            <person name="Horii T."/>
            <person name="Iida T."/>
            <person name="Fujita J."/>
            <person name="Nakamura S."/>
        </authorList>
    </citation>
    <scope>NUCLEOTIDE SEQUENCE [LARGE SCALE GENOMIC DNA]</scope>
    <source>
        <strain evidence="2 3">JCM 17899</strain>
    </source>
</reference>
<dbReference type="AlphaFoldDB" id="A0A7I7QZ10"/>
<keyword evidence="1" id="KW-0560">Oxidoreductase</keyword>
<dbReference type="EMBL" id="AP022588">
    <property type="protein sequence ID" value="BBY31571.1"/>
    <property type="molecule type" value="Genomic_DNA"/>
</dbReference>
<dbReference type="Gene3D" id="3.50.50.60">
    <property type="entry name" value="FAD/NAD(P)-binding domain"/>
    <property type="match status" value="1"/>
</dbReference>
<evidence type="ECO:0000313" key="3">
    <source>
        <dbReference type="Proteomes" id="UP000467193"/>
    </source>
</evidence>
<dbReference type="GO" id="GO:0050660">
    <property type="term" value="F:flavin adenine dinucleotide binding"/>
    <property type="evidence" value="ECO:0007669"/>
    <property type="project" value="TreeGrafter"/>
</dbReference>
<gene>
    <name evidence="2" type="ORF">MSEDJ_56670</name>
</gene>
<name>A0A7I7QZ10_9MYCO</name>
<dbReference type="PANTHER" id="PTHR43539:SF78">
    <property type="entry name" value="FLAVIN-CONTAINING MONOOXYGENASE"/>
    <property type="match status" value="1"/>
</dbReference>
<sequence length="449" mass="46552">MSELPVVVIGAGPLGLAAAAHLLERGFIPLVLEAGSNPAAAVEQWEHVRTFSPWPELVDPAAAKLLELTGWVAQESGFPTGREWIDGYLAPLAKAMGTGVRLGARVQAVSRLGRDRLVSPGRAETPFVVHVTNADGTECRVRARAVIDASGTWGQPNPAGADGVTAIGERTAAGSGVLTYVPPTIAQASGLAGKHVVVVGSGHSAMTAVIQLGEVVRKDPSMTVTWVLRRGVSEDTFGGGAADELPQRGALGVRSKEAVDAGRVSLSTGFRTERIDLVDGRAVLTAEDGRALAPADHVVVLTGFRPDLSFLSEMRIELDPILQAPVNLAGSIDPNMHSCGSVLPHGAEELAHPEPDLYIVGMKSYGRAPTFLAMTGYEQVRSIAAELAGDHEAARRVELALPDTGVCNGAGLFDSPDDENAGGGCCGPAPTSQPVSLQPVSLLLNPLGG</sequence>
<proteinExistence type="predicted"/>
<dbReference type="Proteomes" id="UP000467193">
    <property type="component" value="Chromosome"/>
</dbReference>
<evidence type="ECO:0000256" key="1">
    <source>
        <dbReference type="ARBA" id="ARBA00023002"/>
    </source>
</evidence>
<dbReference type="KEGG" id="msei:MSEDJ_56670"/>
<dbReference type="PRINTS" id="PR00368">
    <property type="entry name" value="FADPNR"/>
</dbReference>
<dbReference type="SUPFAM" id="SSF51905">
    <property type="entry name" value="FAD/NAD(P)-binding domain"/>
    <property type="match status" value="1"/>
</dbReference>
<organism evidence="2 3">
    <name type="scientific">Mycolicibacterium sediminis</name>
    <dbReference type="NCBI Taxonomy" id="1286180"/>
    <lineage>
        <taxon>Bacteria</taxon>
        <taxon>Bacillati</taxon>
        <taxon>Actinomycetota</taxon>
        <taxon>Actinomycetes</taxon>
        <taxon>Mycobacteriales</taxon>
        <taxon>Mycobacteriaceae</taxon>
        <taxon>Mycolicibacterium</taxon>
    </lineage>
</organism>
<dbReference type="RefSeq" id="WP_163801037.1">
    <property type="nucleotide sequence ID" value="NZ_AP022588.1"/>
</dbReference>
<dbReference type="InterPro" id="IPR050982">
    <property type="entry name" value="Auxin_biosynth/cation_transpt"/>
</dbReference>
<accession>A0A7I7QZ10</accession>
<dbReference type="PANTHER" id="PTHR43539">
    <property type="entry name" value="FLAVIN-BINDING MONOOXYGENASE-LIKE PROTEIN (AFU_ORTHOLOGUE AFUA_4G09220)"/>
    <property type="match status" value="1"/>
</dbReference>
<protein>
    <submittedName>
        <fullName evidence="2">Putative secreted protein</fullName>
    </submittedName>
</protein>
<dbReference type="InterPro" id="IPR036188">
    <property type="entry name" value="FAD/NAD-bd_sf"/>
</dbReference>
<keyword evidence="3" id="KW-1185">Reference proteome</keyword>
<evidence type="ECO:0000313" key="2">
    <source>
        <dbReference type="EMBL" id="BBY31571.1"/>
    </source>
</evidence>